<evidence type="ECO:0000256" key="3">
    <source>
        <dbReference type="SAM" id="SignalP"/>
    </source>
</evidence>
<keyword evidence="3" id="KW-0732">Signal</keyword>
<dbReference type="EMBL" id="JBAMMX010000016">
    <property type="protein sequence ID" value="KAK6924829.1"/>
    <property type="molecule type" value="Genomic_DNA"/>
</dbReference>
<feature type="region of interest" description="Disordered" evidence="1">
    <location>
        <begin position="809"/>
        <end position="829"/>
    </location>
</feature>
<feature type="region of interest" description="Disordered" evidence="1">
    <location>
        <begin position="859"/>
        <end position="898"/>
    </location>
</feature>
<keyword evidence="5" id="KW-1185">Reference proteome</keyword>
<feature type="transmembrane region" description="Helical" evidence="2">
    <location>
        <begin position="728"/>
        <end position="746"/>
    </location>
</feature>
<proteinExistence type="predicted"/>
<evidence type="ECO:0008006" key="6">
    <source>
        <dbReference type="Google" id="ProtNLM"/>
    </source>
</evidence>
<evidence type="ECO:0000256" key="2">
    <source>
        <dbReference type="SAM" id="Phobius"/>
    </source>
</evidence>
<dbReference type="AlphaFoldDB" id="A0AAN8V4M4"/>
<name>A0AAN8V4M4_9MAGN</name>
<feature type="transmembrane region" description="Helical" evidence="2">
    <location>
        <begin position="660"/>
        <end position="679"/>
    </location>
</feature>
<reference evidence="4 5" key="1">
    <citation type="submission" date="2023-12" db="EMBL/GenBank/DDBJ databases">
        <title>A high-quality genome assembly for Dillenia turbinata (Dilleniales).</title>
        <authorList>
            <person name="Chanderbali A."/>
        </authorList>
    </citation>
    <scope>NUCLEOTIDE SEQUENCE [LARGE SCALE GENOMIC DNA]</scope>
    <source>
        <strain evidence="4">LSX21</strain>
        <tissue evidence="4">Leaf</tissue>
    </source>
</reference>
<feature type="transmembrane region" description="Helical" evidence="2">
    <location>
        <begin position="534"/>
        <end position="553"/>
    </location>
</feature>
<sequence>MALRRFPFFAWMYWILLFLYFVRHSGGSEVAVKFLEDTVTPATYVTDSPTAYSSSSTSVTTTSVTAYDSSGGSCTQTYVSSCSDGSCTQSYGSSCSAPVACSSCSTVDACDFDGSRVSVKFLEAPSAVTNITSATFAFEVSASGSEVTCGITCKLDDQISQNCTGKNVSITGLEDGEHMFEVCATGSQSQEPGCASHNWTIDTIPPTANLTASTLYTDAQNVSINISFSEPCTQDGGFKCSAVDACNLLVHGGGQVLPSTFSILQPDLKFSLLVDLSSSVQNEQVQLTMDENFCKDSAGNGFTRTTNSSLSLKIDKANSTINPPDVGPTSLDHRVASKLIGTTFGLTTIASGIVSISTAASLQSSPGFSLQSALLTGDPALSLFRTWGHIQVFALSRWIAGNMSIEYYEFLRGLEWSILFFRLPWEENGPDSTPPATSIHVSGNFQTSMRNGHLPPRIDFGNKDHMLDHEPPEPIGRFDKSFGWKMFEKLIFWTGVIDLSILVLVHVFIYNLLRVWKNQRNFGWLTFPRIEISLAILALSDFCMASAALIHGRSASGKIVGILMMGIVSLILLFSFLFLYLGITCGKLLKYEHEDRPNLNDTKLSQTLQGFMQVTVGSAEKGEWIWKNHADSIKRFKYGPLFEDLRGPSKMGNGTQAPFCCIRSFLAGLGIYYTMIQFVNKVLQGTLNGFYPNDPSSKAPEIVLLGLSSFQFLFLFLAKPFIERRLQFVETVSVTTEVVMFAITALSKDEPYSHGKQLVGVSLMVLFLVSYSVQMINLWYDYYQKMKQLNYWPSLVRGLRRTFYGVPSRNTHSDEHAGHEETQRTRTTEKTAVKLPRFYRLFPFVKMLGQYLRKQNRISNQVADEKKHKESSPTPDQVAEEGKEETQTTDRVDKEHKM</sequence>
<gene>
    <name evidence="4" type="ORF">RJ641_009155</name>
</gene>
<keyword evidence="2" id="KW-0472">Membrane</keyword>
<keyword evidence="2" id="KW-1133">Transmembrane helix</keyword>
<feature type="chain" id="PRO_5042976509" description="TRP C-terminal domain-containing protein" evidence="3">
    <location>
        <begin position="28"/>
        <end position="898"/>
    </location>
</feature>
<accession>A0AAN8V4M4</accession>
<feature type="compositionally biased region" description="Basic and acidic residues" evidence="1">
    <location>
        <begin position="880"/>
        <end position="898"/>
    </location>
</feature>
<evidence type="ECO:0000256" key="1">
    <source>
        <dbReference type="SAM" id="MobiDB-lite"/>
    </source>
</evidence>
<dbReference type="Proteomes" id="UP001370490">
    <property type="component" value="Unassembled WGS sequence"/>
</dbReference>
<evidence type="ECO:0000313" key="4">
    <source>
        <dbReference type="EMBL" id="KAK6924829.1"/>
    </source>
</evidence>
<feature type="transmembrane region" description="Helical" evidence="2">
    <location>
        <begin position="559"/>
        <end position="581"/>
    </location>
</feature>
<organism evidence="4 5">
    <name type="scientific">Dillenia turbinata</name>
    <dbReference type="NCBI Taxonomy" id="194707"/>
    <lineage>
        <taxon>Eukaryota</taxon>
        <taxon>Viridiplantae</taxon>
        <taxon>Streptophyta</taxon>
        <taxon>Embryophyta</taxon>
        <taxon>Tracheophyta</taxon>
        <taxon>Spermatophyta</taxon>
        <taxon>Magnoliopsida</taxon>
        <taxon>eudicotyledons</taxon>
        <taxon>Gunneridae</taxon>
        <taxon>Pentapetalae</taxon>
        <taxon>Dilleniales</taxon>
        <taxon>Dilleniaceae</taxon>
        <taxon>Dillenia</taxon>
    </lineage>
</organism>
<protein>
    <recommendedName>
        <fullName evidence="6">TRP C-terminal domain-containing protein</fullName>
    </recommendedName>
</protein>
<feature type="transmembrane region" description="Helical" evidence="2">
    <location>
        <begin position="758"/>
        <end position="780"/>
    </location>
</feature>
<feature type="compositionally biased region" description="Basic and acidic residues" evidence="1">
    <location>
        <begin position="811"/>
        <end position="829"/>
    </location>
</feature>
<evidence type="ECO:0000313" key="5">
    <source>
        <dbReference type="Proteomes" id="UP001370490"/>
    </source>
</evidence>
<dbReference type="PANTHER" id="PTHR34677:SF1">
    <property type="entry name" value="TRANSMEMBRANE PROTEIN"/>
    <property type="match status" value="1"/>
</dbReference>
<feature type="transmembrane region" description="Helical" evidence="2">
    <location>
        <begin position="699"/>
        <end position="716"/>
    </location>
</feature>
<comment type="caution">
    <text evidence="4">The sequence shown here is derived from an EMBL/GenBank/DDBJ whole genome shotgun (WGS) entry which is preliminary data.</text>
</comment>
<dbReference type="PANTHER" id="PTHR34677">
    <property type="match status" value="1"/>
</dbReference>
<feature type="signal peptide" evidence="3">
    <location>
        <begin position="1"/>
        <end position="27"/>
    </location>
</feature>
<feature type="transmembrane region" description="Helical" evidence="2">
    <location>
        <begin position="490"/>
        <end position="513"/>
    </location>
</feature>
<keyword evidence="2" id="KW-0812">Transmembrane</keyword>